<dbReference type="AlphaFoldDB" id="A0A167EUJ2"/>
<comment type="similarity">
    <text evidence="2">Belongs to the thioredoxin family.</text>
</comment>
<dbReference type="NCBIfam" id="TIGR01068">
    <property type="entry name" value="thioredoxin"/>
    <property type="match status" value="1"/>
</dbReference>
<dbReference type="InterPro" id="IPR013766">
    <property type="entry name" value="Thioredoxin_domain"/>
</dbReference>
<keyword evidence="7" id="KW-1185">Reference proteome</keyword>
<accession>A0A167EUJ2</accession>
<dbReference type="InterPro" id="IPR017937">
    <property type="entry name" value="Thioredoxin_CS"/>
</dbReference>
<sequence>MTVNPITSLSQFQEEIKFSGLTVIDFYATWCGPCKMISPVLDRISDATPSAHFFKVDVDAVPDVASENEISAMPTLLFFKNGVKVESVVGANIAKINAVVKDLA</sequence>
<dbReference type="CDD" id="cd02947">
    <property type="entry name" value="TRX_family"/>
    <property type="match status" value="1"/>
</dbReference>
<reference evidence="6 7" key="1">
    <citation type="submission" date="2016-02" db="EMBL/GenBank/DDBJ databases">
        <title>Complete genome sequence and transcriptome regulation of the pentose utilising yeast Sugiyamaella lignohabitans.</title>
        <authorList>
            <person name="Bellasio M."/>
            <person name="Peymann A."/>
            <person name="Valli M."/>
            <person name="Sipitzky M."/>
            <person name="Graf A."/>
            <person name="Sauer M."/>
            <person name="Marx H."/>
            <person name="Mattanovich D."/>
        </authorList>
    </citation>
    <scope>NUCLEOTIDE SEQUENCE [LARGE SCALE GENOMIC DNA]</scope>
    <source>
        <strain evidence="6 7">CBS 10342</strain>
    </source>
</reference>
<feature type="active site" description="Nucleophile" evidence="3">
    <location>
        <position position="31"/>
    </location>
</feature>
<keyword evidence="1 4" id="KW-1015">Disulfide bond</keyword>
<evidence type="ECO:0000313" key="6">
    <source>
        <dbReference type="EMBL" id="ANB14475.1"/>
    </source>
</evidence>
<feature type="active site" description="Nucleophile" evidence="3">
    <location>
        <position position="34"/>
    </location>
</feature>
<organism evidence="6 7">
    <name type="scientific">Sugiyamaella lignohabitans</name>
    <dbReference type="NCBI Taxonomy" id="796027"/>
    <lineage>
        <taxon>Eukaryota</taxon>
        <taxon>Fungi</taxon>
        <taxon>Dikarya</taxon>
        <taxon>Ascomycota</taxon>
        <taxon>Saccharomycotina</taxon>
        <taxon>Dipodascomycetes</taxon>
        <taxon>Dipodascales</taxon>
        <taxon>Trichomonascaceae</taxon>
        <taxon>Sugiyamaella</taxon>
    </lineage>
</organism>
<feature type="site" description="Contributes to redox potential value" evidence="3">
    <location>
        <position position="32"/>
    </location>
</feature>
<dbReference type="RefSeq" id="XP_018736952.1">
    <property type="nucleotide sequence ID" value="XM_018878994.1"/>
</dbReference>
<dbReference type="Proteomes" id="UP000189580">
    <property type="component" value="Chromosome b"/>
</dbReference>
<feature type="domain" description="Thioredoxin" evidence="5">
    <location>
        <begin position="1"/>
        <end position="104"/>
    </location>
</feature>
<dbReference type="GeneID" id="30033937"/>
<name>A0A167EUJ2_9ASCO</name>
<dbReference type="PANTHER" id="PTHR46115">
    <property type="entry name" value="THIOREDOXIN-LIKE PROTEIN 1"/>
    <property type="match status" value="1"/>
</dbReference>
<feature type="site" description="Deprotonates C-terminal active site Cys" evidence="3">
    <location>
        <position position="25"/>
    </location>
</feature>
<dbReference type="GO" id="GO:0015035">
    <property type="term" value="F:protein-disulfide reductase activity"/>
    <property type="evidence" value="ECO:0007669"/>
    <property type="project" value="InterPro"/>
</dbReference>
<protein>
    <recommendedName>
        <fullName evidence="2">Thioredoxin</fullName>
    </recommendedName>
</protein>
<dbReference type="SUPFAM" id="SSF52833">
    <property type="entry name" value="Thioredoxin-like"/>
    <property type="match status" value="1"/>
</dbReference>
<dbReference type="InterPro" id="IPR005746">
    <property type="entry name" value="Thioredoxin"/>
</dbReference>
<dbReference type="KEGG" id="slb:AWJ20_2067"/>
<dbReference type="Pfam" id="PF00085">
    <property type="entry name" value="Thioredoxin"/>
    <property type="match status" value="1"/>
</dbReference>
<dbReference type="PROSITE" id="PS00194">
    <property type="entry name" value="THIOREDOXIN_1"/>
    <property type="match status" value="1"/>
</dbReference>
<evidence type="ECO:0000256" key="4">
    <source>
        <dbReference type="PIRSR" id="PIRSR000077-4"/>
    </source>
</evidence>
<dbReference type="PROSITE" id="PS51352">
    <property type="entry name" value="THIOREDOXIN_2"/>
    <property type="match status" value="1"/>
</dbReference>
<evidence type="ECO:0000313" key="7">
    <source>
        <dbReference type="Proteomes" id="UP000189580"/>
    </source>
</evidence>
<dbReference type="InterPro" id="IPR036249">
    <property type="entry name" value="Thioredoxin-like_sf"/>
</dbReference>
<dbReference type="FunFam" id="3.40.30.10:FF:000245">
    <property type="entry name" value="Thioredoxin"/>
    <property type="match status" value="1"/>
</dbReference>
<feature type="site" description="Contributes to redox potential value" evidence="3">
    <location>
        <position position="33"/>
    </location>
</feature>
<keyword evidence="4" id="KW-0676">Redox-active center</keyword>
<dbReference type="OrthoDB" id="10263751at2759"/>
<dbReference type="PIRSF" id="PIRSF000077">
    <property type="entry name" value="Thioredoxin"/>
    <property type="match status" value="1"/>
</dbReference>
<evidence type="ECO:0000256" key="1">
    <source>
        <dbReference type="ARBA" id="ARBA00023157"/>
    </source>
</evidence>
<evidence type="ECO:0000259" key="5">
    <source>
        <dbReference type="PROSITE" id="PS51352"/>
    </source>
</evidence>
<gene>
    <name evidence="6" type="primary">TRX1</name>
    <name evidence="6" type="ORF">AWJ20_2067</name>
</gene>
<proteinExistence type="inferred from homology"/>
<evidence type="ECO:0000256" key="2">
    <source>
        <dbReference type="PIRNR" id="PIRNR000077"/>
    </source>
</evidence>
<dbReference type="PRINTS" id="PR00421">
    <property type="entry name" value="THIOREDOXIN"/>
</dbReference>
<evidence type="ECO:0000256" key="3">
    <source>
        <dbReference type="PIRSR" id="PIRSR000077-1"/>
    </source>
</evidence>
<dbReference type="Gene3D" id="3.40.30.10">
    <property type="entry name" value="Glutaredoxin"/>
    <property type="match status" value="1"/>
</dbReference>
<dbReference type="GO" id="GO:0034599">
    <property type="term" value="P:cellular response to oxidative stress"/>
    <property type="evidence" value="ECO:0007669"/>
    <property type="project" value="EnsemblFungi"/>
</dbReference>
<dbReference type="EMBL" id="CP014503">
    <property type="protein sequence ID" value="ANB14475.1"/>
    <property type="molecule type" value="Genomic_DNA"/>
</dbReference>
<dbReference type="GO" id="GO:0005739">
    <property type="term" value="C:mitochondrion"/>
    <property type="evidence" value="ECO:0007669"/>
    <property type="project" value="EnsemblFungi"/>
</dbReference>
<feature type="disulfide bond" description="Redox-active" evidence="4">
    <location>
        <begin position="31"/>
        <end position="34"/>
    </location>
</feature>